<name>A0ABT9SVJ9_9GAMM</name>
<evidence type="ECO:0000259" key="1">
    <source>
        <dbReference type="Pfam" id="PF02627"/>
    </source>
</evidence>
<comment type="caution">
    <text evidence="2">The sequence shown here is derived from an EMBL/GenBank/DDBJ whole genome shotgun (WGS) entry which is preliminary data.</text>
</comment>
<dbReference type="Pfam" id="PF02627">
    <property type="entry name" value="CMD"/>
    <property type="match status" value="1"/>
</dbReference>
<dbReference type="SUPFAM" id="SSF69118">
    <property type="entry name" value="AhpD-like"/>
    <property type="match status" value="1"/>
</dbReference>
<dbReference type="EMBL" id="JAUSSK010000001">
    <property type="protein sequence ID" value="MDQ0008544.1"/>
    <property type="molecule type" value="Genomic_DNA"/>
</dbReference>
<dbReference type="InterPro" id="IPR029032">
    <property type="entry name" value="AhpD-like"/>
</dbReference>
<dbReference type="NCBIfam" id="TIGR00778">
    <property type="entry name" value="ahpD_dom"/>
    <property type="match status" value="1"/>
</dbReference>
<gene>
    <name evidence="2" type="ORF">J2T07_000703</name>
</gene>
<dbReference type="Proteomes" id="UP001237737">
    <property type="component" value="Unassembled WGS sequence"/>
</dbReference>
<sequence length="166" mass="18630">MTQRLDYQQQSPELTKKLMELSMAEAKCAIEESIRHLVHIRASQLNGCAFCVDMHVKQAVIHGERPLRLHHIAIWRESNLFSPRERASLAWTEALTQIPAQGVPDDVYERVRGQLSEKEISDLTFVVAAINAWNRINVAFRSVPGTMDKAWGLDKAGLSEPVATAA</sequence>
<evidence type="ECO:0000313" key="3">
    <source>
        <dbReference type="Proteomes" id="UP001237737"/>
    </source>
</evidence>
<proteinExistence type="predicted"/>
<dbReference type="PANTHER" id="PTHR34846">
    <property type="entry name" value="4-CARBOXYMUCONOLACTONE DECARBOXYLASE FAMILY PROTEIN (AFU_ORTHOLOGUE AFUA_6G11590)"/>
    <property type="match status" value="1"/>
</dbReference>
<accession>A0ABT9SVJ9</accession>
<keyword evidence="3" id="KW-1185">Reference proteome</keyword>
<reference evidence="2 3" key="1">
    <citation type="submission" date="2023-07" db="EMBL/GenBank/DDBJ databases">
        <title>Sorghum-associated microbial communities from plants grown in Nebraska, USA.</title>
        <authorList>
            <person name="Schachtman D."/>
        </authorList>
    </citation>
    <scope>NUCLEOTIDE SEQUENCE [LARGE SCALE GENOMIC DNA]</scope>
    <source>
        <strain evidence="2 3">CC60</strain>
    </source>
</reference>
<protein>
    <submittedName>
        <fullName evidence="2">AhpD family alkylhydroperoxidase</fullName>
    </submittedName>
</protein>
<organism evidence="2 3">
    <name type="scientific">Luteibacter jiangsuensis</name>
    <dbReference type="NCBI Taxonomy" id="637577"/>
    <lineage>
        <taxon>Bacteria</taxon>
        <taxon>Pseudomonadati</taxon>
        <taxon>Pseudomonadota</taxon>
        <taxon>Gammaproteobacteria</taxon>
        <taxon>Lysobacterales</taxon>
        <taxon>Rhodanobacteraceae</taxon>
        <taxon>Luteibacter</taxon>
    </lineage>
</organism>
<dbReference type="InterPro" id="IPR004675">
    <property type="entry name" value="AhpD_core"/>
</dbReference>
<dbReference type="PANTHER" id="PTHR34846:SF10">
    <property type="entry name" value="CYTOPLASMIC PROTEIN"/>
    <property type="match status" value="1"/>
</dbReference>
<feature type="domain" description="Carboxymuconolactone decarboxylase-like" evidence="1">
    <location>
        <begin position="12"/>
        <end position="94"/>
    </location>
</feature>
<dbReference type="Gene3D" id="1.20.1290.10">
    <property type="entry name" value="AhpD-like"/>
    <property type="match status" value="1"/>
</dbReference>
<dbReference type="InterPro" id="IPR003779">
    <property type="entry name" value="CMD-like"/>
</dbReference>
<evidence type="ECO:0000313" key="2">
    <source>
        <dbReference type="EMBL" id="MDQ0008544.1"/>
    </source>
</evidence>
<dbReference type="RefSeq" id="WP_306847324.1">
    <property type="nucleotide sequence ID" value="NZ_JAUSSK010000001.1"/>
</dbReference>